<proteinExistence type="inferred from homology"/>
<dbReference type="PROSITE" id="PS00639">
    <property type="entry name" value="THIOL_PROTEASE_HIS"/>
    <property type="match status" value="1"/>
</dbReference>
<dbReference type="Proteomes" id="UP001054945">
    <property type="component" value="Unassembled WGS sequence"/>
</dbReference>
<comment type="similarity">
    <text evidence="1">Belongs to the peptidase C1 family.</text>
</comment>
<evidence type="ECO:0000313" key="5">
    <source>
        <dbReference type="Proteomes" id="UP001054945"/>
    </source>
</evidence>
<dbReference type="InterPro" id="IPR038765">
    <property type="entry name" value="Papain-like_cys_pep_sf"/>
</dbReference>
<reference evidence="4 5" key="1">
    <citation type="submission" date="2021-06" db="EMBL/GenBank/DDBJ databases">
        <title>Caerostris extrusa draft genome.</title>
        <authorList>
            <person name="Kono N."/>
            <person name="Arakawa K."/>
        </authorList>
    </citation>
    <scope>NUCLEOTIDE SEQUENCE [LARGE SCALE GENOMIC DNA]</scope>
</reference>
<dbReference type="GO" id="GO:0006508">
    <property type="term" value="P:proteolysis"/>
    <property type="evidence" value="ECO:0007669"/>
    <property type="project" value="InterPro"/>
</dbReference>
<comment type="caution">
    <text evidence="4">The sequence shown here is derived from an EMBL/GenBank/DDBJ whole genome shotgun (WGS) entry which is preliminary data.</text>
</comment>
<dbReference type="AlphaFoldDB" id="A0AAV4WB69"/>
<evidence type="ECO:0000256" key="1">
    <source>
        <dbReference type="ARBA" id="ARBA00008455"/>
    </source>
</evidence>
<protein>
    <submittedName>
        <fullName evidence="4">Cathepsin L</fullName>
    </submittedName>
</protein>
<dbReference type="EMBL" id="BPLR01015870">
    <property type="protein sequence ID" value="GIY79325.1"/>
    <property type="molecule type" value="Genomic_DNA"/>
</dbReference>
<dbReference type="PROSITE" id="PS00640">
    <property type="entry name" value="THIOL_PROTEASE_ASN"/>
    <property type="match status" value="1"/>
</dbReference>
<feature type="domain" description="Peptidase C1A papain C-terminal" evidence="3">
    <location>
        <begin position="1"/>
        <end position="67"/>
    </location>
</feature>
<dbReference type="GO" id="GO:0008234">
    <property type="term" value="F:cysteine-type peptidase activity"/>
    <property type="evidence" value="ECO:0007669"/>
    <property type="project" value="InterPro"/>
</dbReference>
<evidence type="ECO:0000313" key="4">
    <source>
        <dbReference type="EMBL" id="GIY79325.1"/>
    </source>
</evidence>
<dbReference type="InterPro" id="IPR025660">
    <property type="entry name" value="Pept_his_AS"/>
</dbReference>
<dbReference type="InterPro" id="IPR025661">
    <property type="entry name" value="Pept_asp_AS"/>
</dbReference>
<organism evidence="4 5">
    <name type="scientific">Caerostris extrusa</name>
    <name type="common">Bark spider</name>
    <name type="synonym">Caerostris bankana</name>
    <dbReference type="NCBI Taxonomy" id="172846"/>
    <lineage>
        <taxon>Eukaryota</taxon>
        <taxon>Metazoa</taxon>
        <taxon>Ecdysozoa</taxon>
        <taxon>Arthropoda</taxon>
        <taxon>Chelicerata</taxon>
        <taxon>Arachnida</taxon>
        <taxon>Araneae</taxon>
        <taxon>Araneomorphae</taxon>
        <taxon>Entelegynae</taxon>
        <taxon>Araneoidea</taxon>
        <taxon>Araneidae</taxon>
        <taxon>Caerostris</taxon>
    </lineage>
</organism>
<dbReference type="InterPro" id="IPR000668">
    <property type="entry name" value="Peptidase_C1A_C"/>
</dbReference>
<dbReference type="SUPFAM" id="SSF54001">
    <property type="entry name" value="Cysteine proteinases"/>
    <property type="match status" value="1"/>
</dbReference>
<accession>A0AAV4WB69</accession>
<gene>
    <name evidence="4" type="ORF">CEXT_614891</name>
</gene>
<keyword evidence="5" id="KW-1185">Reference proteome</keyword>
<evidence type="ECO:0000259" key="3">
    <source>
        <dbReference type="Pfam" id="PF00112"/>
    </source>
</evidence>
<dbReference type="InterPro" id="IPR013128">
    <property type="entry name" value="Peptidase_C1A"/>
</dbReference>
<evidence type="ECO:0000256" key="2">
    <source>
        <dbReference type="ARBA" id="ARBA00023157"/>
    </source>
</evidence>
<dbReference type="PANTHER" id="PTHR12411">
    <property type="entry name" value="CYSTEINE PROTEASE FAMILY C1-RELATED"/>
    <property type="match status" value="1"/>
</dbReference>
<keyword evidence="2" id="KW-1015">Disulfide bond</keyword>
<feature type="non-terminal residue" evidence="4">
    <location>
        <position position="1"/>
    </location>
</feature>
<sequence length="69" mass="7574">GGIYDEPACDSQMLDHGVLAVGYGTEDGVDYWLVKNSWGTTWGQKGYIQMSRNKNNQCGIATQASYPKV</sequence>
<name>A0AAV4WB69_CAEEX</name>
<dbReference type="Pfam" id="PF00112">
    <property type="entry name" value="Peptidase_C1"/>
    <property type="match status" value="1"/>
</dbReference>
<dbReference type="Gene3D" id="3.90.70.10">
    <property type="entry name" value="Cysteine proteinases"/>
    <property type="match status" value="1"/>
</dbReference>